<evidence type="ECO:0000313" key="2">
    <source>
        <dbReference type="EMBL" id="RIV23934.1"/>
    </source>
</evidence>
<dbReference type="Pfam" id="PF02738">
    <property type="entry name" value="MoCoBD_1"/>
    <property type="match status" value="1"/>
</dbReference>
<dbReference type="InterPro" id="IPR006311">
    <property type="entry name" value="TAT_signal"/>
</dbReference>
<accession>A0A418MC36</accession>
<dbReference type="InterPro" id="IPR000674">
    <property type="entry name" value="Ald_Oxase/Xan_DH_a/b"/>
</dbReference>
<feature type="domain" description="Aldehyde oxidase/xanthine dehydrogenase a/b hammerhead" evidence="1">
    <location>
        <begin position="210"/>
        <end position="311"/>
    </location>
</feature>
<dbReference type="PROSITE" id="PS51318">
    <property type="entry name" value="TAT"/>
    <property type="match status" value="1"/>
</dbReference>
<dbReference type="Gene3D" id="3.30.365.10">
    <property type="entry name" value="Aldehyde oxidase/xanthine dehydrogenase, molybdopterin binding domain"/>
    <property type="match status" value="4"/>
</dbReference>
<dbReference type="SUPFAM" id="SSF56003">
    <property type="entry name" value="Molybdenum cofactor-binding domain"/>
    <property type="match status" value="2"/>
</dbReference>
<reference evidence="2 3" key="1">
    <citation type="submission" date="2018-08" db="EMBL/GenBank/DDBJ databases">
        <title>Fibrisoma montanum sp. nov., isolated from Danxia mountain soil.</title>
        <authorList>
            <person name="Huang Y."/>
        </authorList>
    </citation>
    <scope>NUCLEOTIDE SEQUENCE [LARGE SCALE GENOMIC DNA]</scope>
    <source>
        <strain evidence="2 3">HYT19</strain>
    </source>
</reference>
<proteinExistence type="predicted"/>
<sequence length="734" mass="81269">MRTMNDKAIPRRDFIRLSGLVGGWFGLSIWLPSPASAGPVNEPSASFSPDVFVEISRDNTIVFNLPKQEMGQGISTGLAMIFADELGADFDRMLVRQADYDPRFGNVIQGVTGGSNSMRACWQPLREAAARVRDLMVTVAAERWQVEPTGCLAEDSFVIHRPTGRRLPFGALIEQAAQKPIPAEARLKDPSEYRYIGKPLGNRQTRRVVLGQMRYGIDLEVPGMVHAVIARCPFFRGTLRHYADSAARNIPGVLDVVAITPIRKAVKLSPDDNNPTTYPYTIAAGVAVVATSTWAAMQGRNALTLEWDSGPFGNVSNQALADQLRAAEQEPGEEVFHHGSVNQPIARATRMVEAQYDTQFQAHAIMEPLNAVAHVKNGQCEVWVGHQYGRRVAEETAALLNIPVDQVTVHILPSGGAFGRRWEADFALEAVIISKQVGKPVKVTWTREDEIQHDYYHAYERDHHRVALGEQGNITAWDLKRYTYDFFAGWSWNPYRYGVPASRMRAVILESPLQTGSWRSVDSHRETFARECFVDELAHALGKDPLAYRLDLLSKPLIVPAGVENPDNWLKRAEDERRKTRQILELAAQKAGWGSKKGMGIAVTNYCAQVVEVTLEDGKLRVIKVTAAMDCGRVINPSLVKGQVEGSIIWGLQAVLYGGITLREGRVQQSNFHDYKMIRMPESPSIDVHLVDSQEPPTGTGEPGVPALAPALLNAVFALTGQRIRQIPMGTDLF</sequence>
<dbReference type="InterPro" id="IPR052516">
    <property type="entry name" value="N-heterocyclic_Hydroxylase"/>
</dbReference>
<dbReference type="EMBL" id="QXED01000003">
    <property type="protein sequence ID" value="RIV23934.1"/>
    <property type="molecule type" value="Genomic_DNA"/>
</dbReference>
<protein>
    <submittedName>
        <fullName evidence="2">Xanthine dehydrogenase family protein molybdopterin-binding subunit</fullName>
    </submittedName>
</protein>
<dbReference type="OrthoDB" id="605889at2"/>
<keyword evidence="3" id="KW-1185">Reference proteome</keyword>
<dbReference type="AlphaFoldDB" id="A0A418MC36"/>
<dbReference type="InterPro" id="IPR036856">
    <property type="entry name" value="Ald_Oxase/Xan_DH_a/b_sf"/>
</dbReference>
<dbReference type="PANTHER" id="PTHR47495:SF3">
    <property type="entry name" value="BLR6219 PROTEIN"/>
    <property type="match status" value="1"/>
</dbReference>
<organism evidence="2 3">
    <name type="scientific">Fibrisoma montanum</name>
    <dbReference type="NCBI Taxonomy" id="2305895"/>
    <lineage>
        <taxon>Bacteria</taxon>
        <taxon>Pseudomonadati</taxon>
        <taxon>Bacteroidota</taxon>
        <taxon>Cytophagia</taxon>
        <taxon>Cytophagales</taxon>
        <taxon>Spirosomataceae</taxon>
        <taxon>Fibrisoma</taxon>
    </lineage>
</organism>
<name>A0A418MC36_9BACT</name>
<evidence type="ECO:0000259" key="1">
    <source>
        <dbReference type="SMART" id="SM01008"/>
    </source>
</evidence>
<dbReference type="InterPro" id="IPR037165">
    <property type="entry name" value="AldOxase/xan_DH_Mopterin-bd_sf"/>
</dbReference>
<comment type="caution">
    <text evidence="2">The sequence shown here is derived from an EMBL/GenBank/DDBJ whole genome shotgun (WGS) entry which is preliminary data.</text>
</comment>
<dbReference type="NCBIfam" id="TIGR01409">
    <property type="entry name" value="TAT_signal_seq"/>
    <property type="match status" value="1"/>
</dbReference>
<dbReference type="Gene3D" id="3.90.1170.50">
    <property type="entry name" value="Aldehyde oxidase/xanthine dehydrogenase, a/b hammerhead"/>
    <property type="match status" value="1"/>
</dbReference>
<dbReference type="Pfam" id="PF20256">
    <property type="entry name" value="MoCoBD_2"/>
    <property type="match status" value="2"/>
</dbReference>
<dbReference type="GO" id="GO:0016491">
    <property type="term" value="F:oxidoreductase activity"/>
    <property type="evidence" value="ECO:0007669"/>
    <property type="project" value="InterPro"/>
</dbReference>
<dbReference type="SUPFAM" id="SSF54665">
    <property type="entry name" value="CO dehydrogenase molybdoprotein N-domain-like"/>
    <property type="match status" value="1"/>
</dbReference>
<dbReference type="InterPro" id="IPR019546">
    <property type="entry name" value="TAT_signal_bac_arc"/>
</dbReference>
<dbReference type="RefSeq" id="WP_119668150.1">
    <property type="nucleotide sequence ID" value="NZ_QXED01000003.1"/>
</dbReference>
<dbReference type="SMART" id="SM01008">
    <property type="entry name" value="Ald_Xan_dh_C"/>
    <property type="match status" value="1"/>
</dbReference>
<dbReference type="PIRSF" id="PIRSF036389">
    <property type="entry name" value="IOR_B"/>
    <property type="match status" value="1"/>
</dbReference>
<dbReference type="InterPro" id="IPR008274">
    <property type="entry name" value="AldOxase/xan_DH_MoCoBD1"/>
</dbReference>
<dbReference type="InterPro" id="IPR012368">
    <property type="entry name" value="OxRdtase_Mopterin-bd_su_IorB"/>
</dbReference>
<gene>
    <name evidence="2" type="ORF">DYU11_13295</name>
</gene>
<dbReference type="Proteomes" id="UP000283523">
    <property type="component" value="Unassembled WGS sequence"/>
</dbReference>
<dbReference type="PANTHER" id="PTHR47495">
    <property type="entry name" value="ALDEHYDE DEHYDROGENASE"/>
    <property type="match status" value="1"/>
</dbReference>
<dbReference type="InterPro" id="IPR046867">
    <property type="entry name" value="AldOxase/xan_DH_MoCoBD2"/>
</dbReference>
<evidence type="ECO:0000313" key="3">
    <source>
        <dbReference type="Proteomes" id="UP000283523"/>
    </source>
</evidence>